<organism evidence="8 9">
    <name type="scientific">Hebeloma cylindrosporum</name>
    <dbReference type="NCBI Taxonomy" id="76867"/>
    <lineage>
        <taxon>Eukaryota</taxon>
        <taxon>Fungi</taxon>
        <taxon>Dikarya</taxon>
        <taxon>Basidiomycota</taxon>
        <taxon>Agaricomycotina</taxon>
        <taxon>Agaricomycetes</taxon>
        <taxon>Agaricomycetidae</taxon>
        <taxon>Agaricales</taxon>
        <taxon>Agaricineae</taxon>
        <taxon>Hymenogastraceae</taxon>
        <taxon>Hebeloma</taxon>
    </lineage>
</organism>
<dbReference type="AlphaFoldDB" id="A0A0C2Y8Y1"/>
<keyword evidence="4" id="KW-0012">Acyltransferase</keyword>
<feature type="domain" description="N-end rule aminoacyl transferase C-terminal" evidence="7">
    <location>
        <begin position="176"/>
        <end position="319"/>
    </location>
</feature>
<dbReference type="Proteomes" id="UP000053424">
    <property type="component" value="Unassembled WGS sequence"/>
</dbReference>
<dbReference type="EMBL" id="KN831771">
    <property type="protein sequence ID" value="KIM46293.1"/>
    <property type="molecule type" value="Genomic_DNA"/>
</dbReference>
<reference evidence="8 9" key="1">
    <citation type="submission" date="2014-04" db="EMBL/GenBank/DDBJ databases">
        <authorList>
            <consortium name="DOE Joint Genome Institute"/>
            <person name="Kuo A."/>
            <person name="Gay G."/>
            <person name="Dore J."/>
            <person name="Kohler A."/>
            <person name="Nagy L.G."/>
            <person name="Floudas D."/>
            <person name="Copeland A."/>
            <person name="Barry K.W."/>
            <person name="Cichocki N."/>
            <person name="Veneault-Fourrey C."/>
            <person name="LaButti K."/>
            <person name="Lindquist E.A."/>
            <person name="Lipzen A."/>
            <person name="Lundell T."/>
            <person name="Morin E."/>
            <person name="Murat C."/>
            <person name="Sun H."/>
            <person name="Tunlid A."/>
            <person name="Henrissat B."/>
            <person name="Grigoriev I.V."/>
            <person name="Hibbett D.S."/>
            <person name="Martin F."/>
            <person name="Nordberg H.P."/>
            <person name="Cantor M.N."/>
            <person name="Hua S.X."/>
        </authorList>
    </citation>
    <scope>NUCLEOTIDE SEQUENCE [LARGE SCALE GENOMIC DNA]</scope>
    <source>
        <strain evidence="9">h7</strain>
    </source>
</reference>
<accession>A0A0C2Y8Y1</accession>
<protein>
    <recommendedName>
        <fullName evidence="2">arginyltransferase</fullName>
        <ecNumber evidence="2">2.3.2.8</ecNumber>
    </recommendedName>
</protein>
<dbReference type="Pfam" id="PF04376">
    <property type="entry name" value="ATE_N"/>
    <property type="match status" value="1"/>
</dbReference>
<feature type="region of interest" description="Disordered" evidence="5">
    <location>
        <begin position="400"/>
        <end position="419"/>
    </location>
</feature>
<gene>
    <name evidence="8" type="ORF">M413DRAFT_441380</name>
</gene>
<evidence type="ECO:0000256" key="2">
    <source>
        <dbReference type="ARBA" id="ARBA00012025"/>
    </source>
</evidence>
<evidence type="ECO:0000259" key="7">
    <source>
        <dbReference type="Pfam" id="PF04377"/>
    </source>
</evidence>
<dbReference type="OrthoDB" id="74183at2759"/>
<feature type="domain" description="N-end aminoacyl transferase N-terminal" evidence="6">
    <location>
        <begin position="18"/>
        <end position="96"/>
    </location>
</feature>
<dbReference type="EC" id="2.3.2.8" evidence="2"/>
<evidence type="ECO:0000259" key="6">
    <source>
        <dbReference type="Pfam" id="PF04376"/>
    </source>
</evidence>
<dbReference type="GO" id="GO:0004057">
    <property type="term" value="F:arginyl-tRNA--protein transferase activity"/>
    <property type="evidence" value="ECO:0007669"/>
    <property type="project" value="UniProtKB-EC"/>
</dbReference>
<dbReference type="InterPro" id="IPR007471">
    <property type="entry name" value="N-end_Aminoacyl_Trfase_N"/>
</dbReference>
<sequence length="476" mass="53775">MDLDDISNIAIPYGPNASTCGYCSPPGQRSKIATNYHTASLEAIKLSCEVYQGMIDRGWRRSGSYCYKPDLKLSCCPQYTIRLDATEFKPSRSQRQLLNRWNRFVLFEDSYVGEGANQDTRNGSTSNSKPSKKPPKLAPFTSLTKTIHESEVNFQTSSKPRNKFEVILEPASYTPEKFALYQRYQADIHSDVKNSPNGFKRFLVNSPLQPHPIPYTSPPPDHLPLNYGSYHQLYKLNGQLIGMGVLDILPKCVSSVYFMYDKAMERFSLGKLSALREISLAQEIREAGASEMEYLYMGFYIYSCQKMRYKGDYSPSYLADPETYEWFPLASCIPILQKHRYACFSEASHSVIDKVAKNDTNGNGNDVEATGSDSSDAVDVEMEDQECEQESLDHAWDEGECEQEEDEGFLPSPSESETMPDELDDIKILARSETGNIFAMPIKETGYLRFKQVRVELGACLEGLGEQLVKEISFSL</sequence>
<proteinExistence type="inferred from homology"/>
<name>A0A0C2Y8Y1_HEBCY</name>
<evidence type="ECO:0000256" key="1">
    <source>
        <dbReference type="ARBA" id="ARBA00009991"/>
    </source>
</evidence>
<dbReference type="InterPro" id="IPR007472">
    <property type="entry name" value="N-end_Aminoacyl_Trfase_C"/>
</dbReference>
<evidence type="ECO:0000256" key="5">
    <source>
        <dbReference type="SAM" id="MobiDB-lite"/>
    </source>
</evidence>
<evidence type="ECO:0000313" key="8">
    <source>
        <dbReference type="EMBL" id="KIM46293.1"/>
    </source>
</evidence>
<evidence type="ECO:0000313" key="9">
    <source>
        <dbReference type="Proteomes" id="UP000053424"/>
    </source>
</evidence>
<dbReference type="Pfam" id="PF04377">
    <property type="entry name" value="ATE_C"/>
    <property type="match status" value="1"/>
</dbReference>
<evidence type="ECO:0000256" key="3">
    <source>
        <dbReference type="ARBA" id="ARBA00022679"/>
    </source>
</evidence>
<dbReference type="PANTHER" id="PTHR21367">
    <property type="entry name" value="ARGININE-TRNA-PROTEIN TRANSFERASE 1"/>
    <property type="match status" value="1"/>
</dbReference>
<dbReference type="PANTHER" id="PTHR21367:SF1">
    <property type="entry name" value="ARGINYL-TRNA--PROTEIN TRANSFERASE 1"/>
    <property type="match status" value="1"/>
</dbReference>
<feature type="region of interest" description="Disordered" evidence="5">
    <location>
        <begin position="357"/>
        <end position="377"/>
    </location>
</feature>
<comment type="similarity">
    <text evidence="1">Belongs to the R-transferase family.</text>
</comment>
<dbReference type="InterPro" id="IPR030700">
    <property type="entry name" value="N-end_Aminoacyl_Trfase"/>
</dbReference>
<evidence type="ECO:0000256" key="4">
    <source>
        <dbReference type="ARBA" id="ARBA00023315"/>
    </source>
</evidence>
<keyword evidence="3" id="KW-0808">Transferase</keyword>
<dbReference type="GO" id="GO:0005737">
    <property type="term" value="C:cytoplasm"/>
    <property type="evidence" value="ECO:0007669"/>
    <property type="project" value="TreeGrafter"/>
</dbReference>
<feature type="region of interest" description="Disordered" evidence="5">
    <location>
        <begin position="115"/>
        <end position="139"/>
    </location>
</feature>
<dbReference type="HOGENOM" id="CLU_020349_2_1_1"/>
<keyword evidence="9" id="KW-1185">Reference proteome</keyword>
<reference evidence="9" key="2">
    <citation type="submission" date="2015-01" db="EMBL/GenBank/DDBJ databases">
        <title>Evolutionary Origins and Diversification of the Mycorrhizal Mutualists.</title>
        <authorList>
            <consortium name="DOE Joint Genome Institute"/>
            <consortium name="Mycorrhizal Genomics Consortium"/>
            <person name="Kohler A."/>
            <person name="Kuo A."/>
            <person name="Nagy L.G."/>
            <person name="Floudas D."/>
            <person name="Copeland A."/>
            <person name="Barry K.W."/>
            <person name="Cichocki N."/>
            <person name="Veneault-Fourrey C."/>
            <person name="LaButti K."/>
            <person name="Lindquist E.A."/>
            <person name="Lipzen A."/>
            <person name="Lundell T."/>
            <person name="Morin E."/>
            <person name="Murat C."/>
            <person name="Riley R."/>
            <person name="Ohm R."/>
            <person name="Sun H."/>
            <person name="Tunlid A."/>
            <person name="Henrissat B."/>
            <person name="Grigoriev I.V."/>
            <person name="Hibbett D.S."/>
            <person name="Martin F."/>
        </authorList>
    </citation>
    <scope>NUCLEOTIDE SEQUENCE [LARGE SCALE GENOMIC DNA]</scope>
    <source>
        <strain evidence="9">h7</strain>
    </source>
</reference>
<dbReference type="STRING" id="686832.A0A0C2Y8Y1"/>